<dbReference type="Proteomes" id="UP000078561">
    <property type="component" value="Unassembled WGS sequence"/>
</dbReference>
<accession>A0A163JGD6</accession>
<proteinExistence type="predicted"/>
<name>A0A163JGD6_ABSGL</name>
<protein>
    <submittedName>
        <fullName evidence="1">Uncharacterized protein</fullName>
    </submittedName>
</protein>
<keyword evidence="2" id="KW-1185">Reference proteome</keyword>
<dbReference type="AlphaFoldDB" id="A0A163JGD6"/>
<dbReference type="EMBL" id="LT552482">
    <property type="protein sequence ID" value="SAL99162.1"/>
    <property type="molecule type" value="Genomic_DNA"/>
</dbReference>
<reference evidence="1" key="1">
    <citation type="submission" date="2016-04" db="EMBL/GenBank/DDBJ databases">
        <authorList>
            <person name="Evans L.H."/>
            <person name="Alamgir A."/>
            <person name="Owens N."/>
            <person name="Weber N.D."/>
            <person name="Virtaneva K."/>
            <person name="Barbian K."/>
            <person name="Babar A."/>
            <person name="Rosenke K."/>
        </authorList>
    </citation>
    <scope>NUCLEOTIDE SEQUENCE [LARGE SCALE GENOMIC DNA]</scope>
    <source>
        <strain evidence="1">CBS 101.48</strain>
    </source>
</reference>
<sequence length="144" mass="16664">MGRWRKVPCVRRSRSLNRVQVVRGAVLMSCTTIPFGYHRGEQHWYDQVQRGERSILTLPNLCRLLVPIRKDAVTRDLALQDDFGFIPDISYWPEESLQGFQRNIYEGTKDDQCLLISNETDPLYVDGTIVSLMPTHVELMNDPV</sequence>
<evidence type="ECO:0000313" key="2">
    <source>
        <dbReference type="Proteomes" id="UP000078561"/>
    </source>
</evidence>
<organism evidence="1">
    <name type="scientific">Absidia glauca</name>
    <name type="common">Pin mould</name>
    <dbReference type="NCBI Taxonomy" id="4829"/>
    <lineage>
        <taxon>Eukaryota</taxon>
        <taxon>Fungi</taxon>
        <taxon>Fungi incertae sedis</taxon>
        <taxon>Mucoromycota</taxon>
        <taxon>Mucoromycotina</taxon>
        <taxon>Mucoromycetes</taxon>
        <taxon>Mucorales</taxon>
        <taxon>Cunninghamellaceae</taxon>
        <taxon>Absidia</taxon>
    </lineage>
</organism>
<gene>
    <name evidence="1" type="primary">ABSGL_04743.1 scaffold 5764</name>
</gene>
<evidence type="ECO:0000313" key="1">
    <source>
        <dbReference type="EMBL" id="SAL99162.1"/>
    </source>
</evidence>
<dbReference type="InParanoid" id="A0A163JGD6"/>